<evidence type="ECO:0000313" key="1">
    <source>
        <dbReference type="EMBL" id="WEK34251.1"/>
    </source>
</evidence>
<dbReference type="AlphaFoldDB" id="A0AAJ6BGL0"/>
<evidence type="ECO:0000313" key="2">
    <source>
        <dbReference type="Proteomes" id="UP001220610"/>
    </source>
</evidence>
<dbReference type="Proteomes" id="UP001220610">
    <property type="component" value="Chromosome"/>
</dbReference>
<dbReference type="EMBL" id="CP119311">
    <property type="protein sequence ID" value="WEK34251.1"/>
    <property type="molecule type" value="Genomic_DNA"/>
</dbReference>
<protein>
    <submittedName>
        <fullName evidence="1">Uncharacterized protein</fullName>
    </submittedName>
</protein>
<sequence>MPAVTTKVPVWLEGKSKPAELNYNADHKRIFGLTSWYKQFNVQPGTLLDIELTRSKVKISVAQQEMIFQEEEGVEQNIIDLSGLSSGAKGNIVEDRIKELILLYGQGLLNVYKPVVDNRGIDLVVMQNGFFYPIFIQVKSRFNAIKKGSILIDVGENTFAVHNSFYIVGVAFNPSTLEVEDRLLLIPSKDYQANSTSISVNGRKKLRFNVSLKEGTKAKGAKYFIRKSELVDKLMEKFEEMSKYFR</sequence>
<proteinExistence type="predicted"/>
<gene>
    <name evidence="1" type="ORF">P0Y53_17325</name>
</gene>
<organism evidence="1 2">
    <name type="scientific">Candidatus Pseudobacter hemicellulosilyticus</name>
    <dbReference type="NCBI Taxonomy" id="3121375"/>
    <lineage>
        <taxon>Bacteria</taxon>
        <taxon>Pseudomonadati</taxon>
        <taxon>Bacteroidota</taxon>
        <taxon>Chitinophagia</taxon>
        <taxon>Chitinophagales</taxon>
        <taxon>Chitinophagaceae</taxon>
        <taxon>Pseudobacter</taxon>
    </lineage>
</organism>
<accession>A0AAJ6BGL0</accession>
<name>A0AAJ6BGL0_9BACT</name>
<reference evidence="1" key="1">
    <citation type="submission" date="2023-03" db="EMBL/GenBank/DDBJ databases">
        <title>Andean soil-derived lignocellulolytic bacterial consortium as a source of novel taxa and putative plastic-active enzymes.</title>
        <authorList>
            <person name="Diaz-Garcia L."/>
            <person name="Chuvochina M."/>
            <person name="Feuerriegel G."/>
            <person name="Bunk B."/>
            <person name="Sproer C."/>
            <person name="Streit W.R."/>
            <person name="Rodriguez L.M."/>
            <person name="Overmann J."/>
            <person name="Jimenez D.J."/>
        </authorList>
    </citation>
    <scope>NUCLEOTIDE SEQUENCE</scope>
    <source>
        <strain evidence="1">MAG 7</strain>
    </source>
</reference>